<dbReference type="Proteomes" id="UP000717515">
    <property type="component" value="Unassembled WGS sequence"/>
</dbReference>
<feature type="region of interest" description="Disordered" evidence="2">
    <location>
        <begin position="661"/>
        <end position="694"/>
    </location>
</feature>
<dbReference type="Gene3D" id="1.20.1270.60">
    <property type="entry name" value="Arfaptin homology (AH) domain/BAR domain"/>
    <property type="match status" value="1"/>
</dbReference>
<feature type="compositionally biased region" description="Polar residues" evidence="2">
    <location>
        <begin position="536"/>
        <end position="546"/>
    </location>
</feature>
<evidence type="ECO:0000256" key="2">
    <source>
        <dbReference type="SAM" id="MobiDB-lite"/>
    </source>
</evidence>
<dbReference type="PANTHER" id="PTHR31941">
    <property type="entry name" value="CYTOSKELETAL SIGNALING PROTEIN SLM1"/>
    <property type="match status" value="1"/>
</dbReference>
<reference evidence="4" key="1">
    <citation type="submission" date="2021-07" db="EMBL/GenBank/DDBJ databases">
        <title>Draft genome of Mortierella alpina, strain LL118, isolated from an aspen leaf litter sample.</title>
        <authorList>
            <person name="Yang S."/>
            <person name="Vinatzer B.A."/>
        </authorList>
    </citation>
    <scope>NUCLEOTIDE SEQUENCE</scope>
    <source>
        <strain evidence="4">LL118</strain>
    </source>
</reference>
<feature type="compositionally biased region" description="Low complexity" evidence="2">
    <location>
        <begin position="46"/>
        <end position="62"/>
    </location>
</feature>
<accession>A0A9P8D3L2</accession>
<dbReference type="PANTHER" id="PTHR31941:SF1">
    <property type="entry name" value="CYTOSKELETAL SIGNALING PROTEIN SLM1"/>
    <property type="match status" value="1"/>
</dbReference>
<comment type="caution">
    <text evidence="4">The sequence shown here is derived from an EMBL/GenBank/DDBJ whole genome shotgun (WGS) entry which is preliminary data.</text>
</comment>
<dbReference type="InterPro" id="IPR027267">
    <property type="entry name" value="AH/BAR_dom_sf"/>
</dbReference>
<dbReference type="InterPro" id="IPR046869">
    <property type="entry name" value="SLM1/RGC1-like_PH"/>
</dbReference>
<dbReference type="SUPFAM" id="SSF50729">
    <property type="entry name" value="PH domain-like"/>
    <property type="match status" value="1"/>
</dbReference>
<dbReference type="AlphaFoldDB" id="A0A9P8D3L2"/>
<evidence type="ECO:0000313" key="5">
    <source>
        <dbReference type="Proteomes" id="UP000717515"/>
    </source>
</evidence>
<protein>
    <recommendedName>
        <fullName evidence="3">PH domain-containing protein</fullName>
    </recommendedName>
</protein>
<keyword evidence="1" id="KW-0597">Phosphoprotein</keyword>
<proteinExistence type="predicted"/>
<dbReference type="InterPro" id="IPR001849">
    <property type="entry name" value="PH_domain"/>
</dbReference>
<evidence type="ECO:0000313" key="4">
    <source>
        <dbReference type="EMBL" id="KAG9327865.1"/>
    </source>
</evidence>
<feature type="domain" description="PH" evidence="3">
    <location>
        <begin position="399"/>
        <end position="506"/>
    </location>
</feature>
<feature type="compositionally biased region" description="Basic and acidic residues" evidence="2">
    <location>
        <begin position="73"/>
        <end position="89"/>
    </location>
</feature>
<organism evidence="4 5">
    <name type="scientific">Mortierella alpina</name>
    <name type="common">Oleaginous fungus</name>
    <name type="synonym">Mortierella renispora</name>
    <dbReference type="NCBI Taxonomy" id="64518"/>
    <lineage>
        <taxon>Eukaryota</taxon>
        <taxon>Fungi</taxon>
        <taxon>Fungi incertae sedis</taxon>
        <taxon>Mucoromycota</taxon>
        <taxon>Mortierellomycotina</taxon>
        <taxon>Mortierellomycetes</taxon>
        <taxon>Mortierellales</taxon>
        <taxon>Mortierellaceae</taxon>
        <taxon>Mortierella</taxon>
    </lineage>
</organism>
<dbReference type="SUPFAM" id="SSF103657">
    <property type="entry name" value="BAR/IMD domain-like"/>
    <property type="match status" value="1"/>
</dbReference>
<dbReference type="EMBL" id="JAIFTL010000001">
    <property type="protein sequence ID" value="KAG9327865.1"/>
    <property type="molecule type" value="Genomic_DNA"/>
</dbReference>
<gene>
    <name evidence="4" type="ORF">KVV02_000311</name>
</gene>
<evidence type="ECO:0000259" key="3">
    <source>
        <dbReference type="PROSITE" id="PS50003"/>
    </source>
</evidence>
<dbReference type="Pfam" id="PF20400">
    <property type="entry name" value="BAR_4"/>
    <property type="match status" value="1"/>
</dbReference>
<dbReference type="InterPro" id="IPR046868">
    <property type="entry name" value="BAR_4"/>
</dbReference>
<feature type="region of interest" description="Disordered" evidence="2">
    <location>
        <begin position="532"/>
        <end position="605"/>
    </location>
</feature>
<dbReference type="PROSITE" id="PS50003">
    <property type="entry name" value="PH_DOMAIN"/>
    <property type="match status" value="1"/>
</dbReference>
<feature type="compositionally biased region" description="Polar residues" evidence="2">
    <location>
        <begin position="63"/>
        <end position="72"/>
    </location>
</feature>
<feature type="compositionally biased region" description="Low complexity" evidence="2">
    <location>
        <begin position="547"/>
        <end position="557"/>
    </location>
</feature>
<feature type="compositionally biased region" description="Low complexity" evidence="2">
    <location>
        <begin position="94"/>
        <end position="110"/>
    </location>
</feature>
<feature type="compositionally biased region" description="Polar residues" evidence="2">
    <location>
        <begin position="664"/>
        <end position="684"/>
    </location>
</feature>
<dbReference type="Pfam" id="PF20399">
    <property type="entry name" value="PH_20"/>
    <property type="match status" value="1"/>
</dbReference>
<sequence>MEYKRRSIGKAFSRTFSRKGTAYQPQPPSKSALVDALPTINTTHLTPSASSTMTSNSSPGSATNSGLNSPTHPTRERSTALRPPRDTSRHLRYSTATSNTSISSHISLSSPEDNVNSNSYEGGLNPADILLSRLLAYKSIVKNLQHYFSEIAQVETGTAKAMHKASSLIVVPFKDGQHQFLGTGGLLDVCVSLRDSAKTRGEQHANAAAFVEAMVVKNLRRLKRGIKDRIKALKSDAILYCTKVFREREATLEKIEALTKAISFAELARFHPPDTDKNHADPYVINLALKRQLAKQVHEENMFARALKQCQEQVATFESHIIKELKQILTTFAQHQAGHANAGFSQSWAPTEMALNVLQDDAEWNSFLQLNGHQLFPSDLVDTDPAEIEYPGKESAFLAPVKTAHMSRLSSVLKHWKDGYFVLTAAGWLHVFASSNEDDTVPERSIYVSTTMLGPYSDPGFRQHVFSLEGKGIGGLLHRDGQTLTVRANSKDEMVSWWSELSRRAHSTTFNQRGDGGLGTILSRSASGLRSASSLTNGWRSSTSLATKPKPSSTEPPTSHHRHVSESDDPSPPYLSQDKDEYTDAKSPPSAAAAAAEATKGGVRTSVPEIKSRFTELVPVAMNGPYRREASPVYQTPSPPHQRKYEALPEVHTTEPLFLERADTGSTTSLHTAEQFVDDTNGSSPFADRADGAP</sequence>
<evidence type="ECO:0000256" key="1">
    <source>
        <dbReference type="ARBA" id="ARBA00022553"/>
    </source>
</evidence>
<feature type="region of interest" description="Disordered" evidence="2">
    <location>
        <begin position="42"/>
        <end position="119"/>
    </location>
</feature>
<dbReference type="Gene3D" id="2.30.29.30">
    <property type="entry name" value="Pleckstrin-homology domain (PH domain)/Phosphotyrosine-binding domain (PTB)"/>
    <property type="match status" value="1"/>
</dbReference>
<dbReference type="InterPro" id="IPR011993">
    <property type="entry name" value="PH-like_dom_sf"/>
</dbReference>
<name>A0A9P8D3L2_MORAP</name>
<dbReference type="SMART" id="SM00233">
    <property type="entry name" value="PH"/>
    <property type="match status" value="1"/>
</dbReference>